<dbReference type="Proteomes" id="UP000616779">
    <property type="component" value="Unassembled WGS sequence"/>
</dbReference>
<evidence type="ECO:0000256" key="5">
    <source>
        <dbReference type="ARBA" id="ARBA00023136"/>
    </source>
</evidence>
<comment type="subcellular location">
    <subcellularLocation>
        <location evidence="1">Membrane</location>
    </subcellularLocation>
</comment>
<reference evidence="7 8" key="1">
    <citation type="submission" date="2019-10" db="EMBL/GenBank/DDBJ databases">
        <title>Description of Paenibacillus terrestris sp. nov.</title>
        <authorList>
            <person name="Carlier A."/>
            <person name="Qi S."/>
        </authorList>
    </citation>
    <scope>NUCLEOTIDE SEQUENCE [LARGE SCALE GENOMIC DNA]</scope>
    <source>
        <strain evidence="7 8">LMG 31458</strain>
    </source>
</reference>
<gene>
    <name evidence="7" type="ORF">GC098_21315</name>
</gene>
<evidence type="ECO:0000313" key="8">
    <source>
        <dbReference type="Proteomes" id="UP000616779"/>
    </source>
</evidence>
<dbReference type="EMBL" id="WHOA01000144">
    <property type="protein sequence ID" value="NOU73907.1"/>
    <property type="molecule type" value="Genomic_DNA"/>
</dbReference>
<evidence type="ECO:0000256" key="6">
    <source>
        <dbReference type="SAM" id="Phobius"/>
    </source>
</evidence>
<accession>A0ABX1XZB2</accession>
<sequence>MGYAAGGSCYGGGYGTSQGVVLVLFILLVIITSAFVW</sequence>
<keyword evidence="5 6" id="KW-0472">Membrane</keyword>
<keyword evidence="8" id="KW-1185">Reference proteome</keyword>
<dbReference type="InterPro" id="IPR010070">
    <property type="entry name" value="YjcZ-like"/>
</dbReference>
<dbReference type="RefSeq" id="WP_171645318.1">
    <property type="nucleotide sequence ID" value="NZ_WHOA01000144.1"/>
</dbReference>
<feature type="transmembrane region" description="Helical" evidence="6">
    <location>
        <begin position="20"/>
        <end position="36"/>
    </location>
</feature>
<evidence type="ECO:0000256" key="2">
    <source>
        <dbReference type="ARBA" id="ARBA00010221"/>
    </source>
</evidence>
<keyword evidence="3 6" id="KW-0812">Transmembrane</keyword>
<keyword evidence="4 6" id="KW-1133">Transmembrane helix</keyword>
<evidence type="ECO:0000256" key="1">
    <source>
        <dbReference type="ARBA" id="ARBA00004370"/>
    </source>
</evidence>
<proteinExistence type="inferred from homology"/>
<protein>
    <submittedName>
        <fullName evidence="7">YjcZ family sporulation protein</fullName>
    </submittedName>
</protein>
<name>A0ABX1XZB2_9BACL</name>
<evidence type="ECO:0000313" key="7">
    <source>
        <dbReference type="EMBL" id="NOU73907.1"/>
    </source>
</evidence>
<evidence type="ECO:0000256" key="3">
    <source>
        <dbReference type="ARBA" id="ARBA00022692"/>
    </source>
</evidence>
<comment type="caution">
    <text evidence="7">The sequence shown here is derived from an EMBL/GenBank/DDBJ whole genome shotgun (WGS) entry which is preliminary data.</text>
</comment>
<comment type="similarity">
    <text evidence="2">Belongs to the SscA family.</text>
</comment>
<dbReference type="NCBIfam" id="TIGR01732">
    <property type="entry name" value="tiny_TM_bacill"/>
    <property type="match status" value="1"/>
</dbReference>
<evidence type="ECO:0000256" key="4">
    <source>
        <dbReference type="ARBA" id="ARBA00022989"/>
    </source>
</evidence>
<organism evidence="7 8">
    <name type="scientific">Paenibacillus phytorum</name>
    <dbReference type="NCBI Taxonomy" id="2654977"/>
    <lineage>
        <taxon>Bacteria</taxon>
        <taxon>Bacillati</taxon>
        <taxon>Bacillota</taxon>
        <taxon>Bacilli</taxon>
        <taxon>Bacillales</taxon>
        <taxon>Paenibacillaceae</taxon>
        <taxon>Paenibacillus</taxon>
    </lineage>
</organism>